<dbReference type="EMBL" id="CACQ02005024">
    <property type="protein sequence ID" value="CCF41922.1"/>
    <property type="molecule type" value="Genomic_DNA"/>
</dbReference>
<evidence type="ECO:0000313" key="2">
    <source>
        <dbReference type="EMBL" id="CCF41922.1"/>
    </source>
</evidence>
<evidence type="ECO:0000256" key="1">
    <source>
        <dbReference type="SAM" id="MobiDB-lite"/>
    </source>
</evidence>
<name>H1VNW8_COLHI</name>
<proteinExistence type="predicted"/>
<dbReference type="HOGENOM" id="CLU_2399550_0_0_1"/>
<organism evidence="2 3">
    <name type="scientific">Colletotrichum higginsianum (strain IMI 349063)</name>
    <name type="common">Crucifer anthracnose fungus</name>
    <dbReference type="NCBI Taxonomy" id="759273"/>
    <lineage>
        <taxon>Eukaryota</taxon>
        <taxon>Fungi</taxon>
        <taxon>Dikarya</taxon>
        <taxon>Ascomycota</taxon>
        <taxon>Pezizomycotina</taxon>
        <taxon>Sordariomycetes</taxon>
        <taxon>Hypocreomycetidae</taxon>
        <taxon>Glomerellales</taxon>
        <taxon>Glomerellaceae</taxon>
        <taxon>Colletotrichum</taxon>
        <taxon>Colletotrichum destructivum species complex</taxon>
    </lineage>
</organism>
<protein>
    <submittedName>
        <fullName evidence="2">Uncharacterized protein</fullName>
    </submittedName>
</protein>
<dbReference type="AlphaFoldDB" id="H1VNW8"/>
<accession>H1VNW8</accession>
<dbReference type="Proteomes" id="UP000007174">
    <property type="component" value="Unassembled WGS sequence"/>
</dbReference>
<sequence>MSPAPPSARLLTSGCASLHPRVLRSHAASGSAPDSVCACAVRRSGSYTMRLTASHSDAGGTTAFKSSRRTFRPGSQYGPIVSQPLPGAASPSP</sequence>
<reference evidence="3" key="1">
    <citation type="journal article" date="2012" name="Nat. Genet.">
        <title>Lifestyle transitions in plant pathogenic Colletotrichum fungi deciphered by genome and transcriptome analyses.</title>
        <authorList>
            <person name="O'Connell R.J."/>
            <person name="Thon M.R."/>
            <person name="Hacquard S."/>
            <person name="Amyotte S.G."/>
            <person name="Kleemann J."/>
            <person name="Torres M.F."/>
            <person name="Damm U."/>
            <person name="Buiate E.A."/>
            <person name="Epstein L."/>
            <person name="Alkan N."/>
            <person name="Altmueller J."/>
            <person name="Alvarado-Balderrama L."/>
            <person name="Bauser C.A."/>
            <person name="Becker C."/>
            <person name="Birren B.W."/>
            <person name="Chen Z."/>
            <person name="Choi J."/>
            <person name="Crouch J.A."/>
            <person name="Duvick J.P."/>
            <person name="Farman M.A."/>
            <person name="Gan P."/>
            <person name="Heiman D."/>
            <person name="Henrissat B."/>
            <person name="Howard R.J."/>
            <person name="Kabbage M."/>
            <person name="Koch C."/>
            <person name="Kracher B."/>
            <person name="Kubo Y."/>
            <person name="Law A.D."/>
            <person name="Lebrun M.-H."/>
            <person name="Lee Y.-H."/>
            <person name="Miyara I."/>
            <person name="Moore N."/>
            <person name="Neumann U."/>
            <person name="Nordstroem K."/>
            <person name="Panaccione D.G."/>
            <person name="Panstruga R."/>
            <person name="Place M."/>
            <person name="Proctor R.H."/>
            <person name="Prusky D."/>
            <person name="Rech G."/>
            <person name="Reinhardt R."/>
            <person name="Rollins J.A."/>
            <person name="Rounsley S."/>
            <person name="Schardl C.L."/>
            <person name="Schwartz D.C."/>
            <person name="Shenoy N."/>
            <person name="Shirasu K."/>
            <person name="Sikhakolli U.R."/>
            <person name="Stueber K."/>
            <person name="Sukno S.A."/>
            <person name="Sweigard J.A."/>
            <person name="Takano Y."/>
            <person name="Takahara H."/>
            <person name="Trail F."/>
            <person name="van der Does H.C."/>
            <person name="Voll L.M."/>
            <person name="Will I."/>
            <person name="Young S."/>
            <person name="Zeng Q."/>
            <person name="Zhang J."/>
            <person name="Zhou S."/>
            <person name="Dickman M.B."/>
            <person name="Schulze-Lefert P."/>
            <person name="Ver Loren van Themaat E."/>
            <person name="Ma L.-J."/>
            <person name="Vaillancourt L.J."/>
        </authorList>
    </citation>
    <scope>NUCLEOTIDE SEQUENCE [LARGE SCALE GENOMIC DNA]</scope>
    <source>
        <strain evidence="3">IMI 349063</strain>
    </source>
</reference>
<gene>
    <name evidence="2" type="ORF">CH063_02715</name>
</gene>
<evidence type="ECO:0000313" key="3">
    <source>
        <dbReference type="Proteomes" id="UP000007174"/>
    </source>
</evidence>
<feature type="region of interest" description="Disordered" evidence="1">
    <location>
        <begin position="56"/>
        <end position="93"/>
    </location>
</feature>